<feature type="region of interest" description="Disordered" evidence="1">
    <location>
        <begin position="351"/>
        <end position="450"/>
    </location>
</feature>
<evidence type="ECO:0000313" key="3">
    <source>
        <dbReference type="Proteomes" id="UP000001514"/>
    </source>
</evidence>
<reference evidence="2 3" key="1">
    <citation type="journal article" date="2011" name="Science">
        <title>The Selaginella genome identifies genetic changes associated with the evolution of vascular plants.</title>
        <authorList>
            <person name="Banks J.A."/>
            <person name="Nishiyama T."/>
            <person name="Hasebe M."/>
            <person name="Bowman J.L."/>
            <person name="Gribskov M."/>
            <person name="dePamphilis C."/>
            <person name="Albert V.A."/>
            <person name="Aono N."/>
            <person name="Aoyama T."/>
            <person name="Ambrose B.A."/>
            <person name="Ashton N.W."/>
            <person name="Axtell M.J."/>
            <person name="Barker E."/>
            <person name="Barker M.S."/>
            <person name="Bennetzen J.L."/>
            <person name="Bonawitz N.D."/>
            <person name="Chapple C."/>
            <person name="Cheng C."/>
            <person name="Correa L.G."/>
            <person name="Dacre M."/>
            <person name="DeBarry J."/>
            <person name="Dreyer I."/>
            <person name="Elias M."/>
            <person name="Engstrom E.M."/>
            <person name="Estelle M."/>
            <person name="Feng L."/>
            <person name="Finet C."/>
            <person name="Floyd S.K."/>
            <person name="Frommer W.B."/>
            <person name="Fujita T."/>
            <person name="Gramzow L."/>
            <person name="Gutensohn M."/>
            <person name="Harholt J."/>
            <person name="Hattori M."/>
            <person name="Heyl A."/>
            <person name="Hirai T."/>
            <person name="Hiwatashi Y."/>
            <person name="Ishikawa M."/>
            <person name="Iwata M."/>
            <person name="Karol K.G."/>
            <person name="Koehler B."/>
            <person name="Kolukisaoglu U."/>
            <person name="Kubo M."/>
            <person name="Kurata T."/>
            <person name="Lalonde S."/>
            <person name="Li K."/>
            <person name="Li Y."/>
            <person name="Litt A."/>
            <person name="Lyons E."/>
            <person name="Manning G."/>
            <person name="Maruyama T."/>
            <person name="Michael T.P."/>
            <person name="Mikami K."/>
            <person name="Miyazaki S."/>
            <person name="Morinaga S."/>
            <person name="Murata T."/>
            <person name="Mueller-Roeber B."/>
            <person name="Nelson D.R."/>
            <person name="Obara M."/>
            <person name="Oguri Y."/>
            <person name="Olmstead R.G."/>
            <person name="Onodera N."/>
            <person name="Petersen B.L."/>
            <person name="Pils B."/>
            <person name="Prigge M."/>
            <person name="Rensing S.A."/>
            <person name="Riano-Pachon D.M."/>
            <person name="Roberts A.W."/>
            <person name="Sato Y."/>
            <person name="Scheller H.V."/>
            <person name="Schulz B."/>
            <person name="Schulz C."/>
            <person name="Shakirov E.V."/>
            <person name="Shibagaki N."/>
            <person name="Shinohara N."/>
            <person name="Shippen D.E."/>
            <person name="Soerensen I."/>
            <person name="Sotooka R."/>
            <person name="Sugimoto N."/>
            <person name="Sugita M."/>
            <person name="Sumikawa N."/>
            <person name="Tanurdzic M."/>
            <person name="Theissen G."/>
            <person name="Ulvskov P."/>
            <person name="Wakazuki S."/>
            <person name="Weng J.K."/>
            <person name="Willats W.W."/>
            <person name="Wipf D."/>
            <person name="Wolf P.G."/>
            <person name="Yang L."/>
            <person name="Zimmer A.D."/>
            <person name="Zhu Q."/>
            <person name="Mitros T."/>
            <person name="Hellsten U."/>
            <person name="Loque D."/>
            <person name="Otillar R."/>
            <person name="Salamov A."/>
            <person name="Schmutz J."/>
            <person name="Shapiro H."/>
            <person name="Lindquist E."/>
            <person name="Lucas S."/>
            <person name="Rokhsar D."/>
            <person name="Grigoriev I.V."/>
        </authorList>
    </citation>
    <scope>NUCLEOTIDE SEQUENCE [LARGE SCALE GENOMIC DNA]</scope>
</reference>
<feature type="compositionally biased region" description="Basic and acidic residues" evidence="1">
    <location>
        <begin position="357"/>
        <end position="366"/>
    </location>
</feature>
<feature type="region of interest" description="Disordered" evidence="1">
    <location>
        <begin position="199"/>
        <end position="336"/>
    </location>
</feature>
<dbReference type="STRING" id="88036.D8TB08"/>
<evidence type="ECO:0000313" key="2">
    <source>
        <dbReference type="EMBL" id="EFJ06157.1"/>
    </source>
</evidence>
<accession>D8TB08</accession>
<gene>
    <name evidence="2" type="ORF">SELMODRAFT_430939</name>
</gene>
<evidence type="ECO:0000256" key="1">
    <source>
        <dbReference type="SAM" id="MobiDB-lite"/>
    </source>
</evidence>
<feature type="compositionally biased region" description="Basic and acidic residues" evidence="1">
    <location>
        <begin position="441"/>
        <end position="450"/>
    </location>
</feature>
<proteinExistence type="predicted"/>
<dbReference type="InParanoid" id="D8TB08"/>
<dbReference type="HOGENOM" id="CLU_608906_0_0_1"/>
<dbReference type="AlphaFoldDB" id="D8TB08"/>
<keyword evidence="3" id="KW-1185">Reference proteome</keyword>
<sequence length="450" mass="47963">MEAGCGSVKAEASVSIAAGCDPMKVDGLVKMEAGFESARVEAPVGSVKMEPGYDTVKVETPFGGGKAAHLCEAKVVPIENDTAKAAEKQPVVLDAQRWWLLQETEVAGRGDTEDFADLGKLARRFLDKNSSQVPSTAYVKEVVDDIRKGESAECPICLEMPEDAVLTSNPADNVVHPAHSSGELKARPGLHFESPVFRPSAAETSDFKRAPEQPRRSVTPAKDDKQQFHGNGSELLQLLQGGPGRVKPTASTKVDATQDSGDSGEPSKKGSPSAVHGPIGPPRRHVVSPPQSPNDLLGRLWAALPSSSHTLFGGESERKTSARSFSVEANEMSREVDGAKGIGACRLALPLNGYDYNDSKTNDKPRTNSASGRLQDYRGRSVNGEAEFEPGGDDFRGAGRRRGTGRPDARRGGRGAVGQWIAVNERHKDAEPSDITSCDISDGRDESLKS</sequence>
<dbReference type="Gramene" id="EFJ06157">
    <property type="protein sequence ID" value="EFJ06157"/>
    <property type="gene ID" value="SELMODRAFT_430939"/>
</dbReference>
<protein>
    <submittedName>
        <fullName evidence="2">Uncharacterized protein</fullName>
    </submittedName>
</protein>
<dbReference type="KEGG" id="smo:SELMODRAFT_430939"/>
<feature type="compositionally biased region" description="Polar residues" evidence="1">
    <location>
        <begin position="249"/>
        <end position="261"/>
    </location>
</feature>
<organism evidence="3">
    <name type="scientific">Selaginella moellendorffii</name>
    <name type="common">Spikemoss</name>
    <dbReference type="NCBI Taxonomy" id="88036"/>
    <lineage>
        <taxon>Eukaryota</taxon>
        <taxon>Viridiplantae</taxon>
        <taxon>Streptophyta</taxon>
        <taxon>Embryophyta</taxon>
        <taxon>Tracheophyta</taxon>
        <taxon>Lycopodiopsida</taxon>
        <taxon>Selaginellales</taxon>
        <taxon>Selaginellaceae</taxon>
        <taxon>Selaginella</taxon>
    </lineage>
</organism>
<name>D8TB08_SELML</name>
<dbReference type="eggNOG" id="KOG1001">
    <property type="taxonomic scope" value="Eukaryota"/>
</dbReference>
<dbReference type="EMBL" id="GL377706">
    <property type="protein sequence ID" value="EFJ06157.1"/>
    <property type="molecule type" value="Genomic_DNA"/>
</dbReference>
<feature type="compositionally biased region" description="Basic and acidic residues" evidence="1">
    <location>
        <begin position="205"/>
        <end position="227"/>
    </location>
</feature>
<dbReference type="Proteomes" id="UP000001514">
    <property type="component" value="Unassembled WGS sequence"/>
</dbReference>